<organism evidence="12 13">
    <name type="scientific">Mycoplasmopsis columboralis</name>
    <dbReference type="NCBI Taxonomy" id="171282"/>
    <lineage>
        <taxon>Bacteria</taxon>
        <taxon>Bacillati</taxon>
        <taxon>Mycoplasmatota</taxon>
        <taxon>Mycoplasmoidales</taxon>
        <taxon>Metamycoplasmataceae</taxon>
        <taxon>Mycoplasmopsis</taxon>
    </lineage>
</organism>
<dbReference type="InterPro" id="IPR000073">
    <property type="entry name" value="AB_hydrolase_1"/>
</dbReference>
<evidence type="ECO:0000313" key="13">
    <source>
        <dbReference type="Proteomes" id="UP000289497"/>
    </source>
</evidence>
<feature type="active site" description="Nucleophile" evidence="9">
    <location>
        <position position="103"/>
    </location>
</feature>
<name>A0A449B6W5_9BACT</name>
<evidence type="ECO:0000256" key="8">
    <source>
        <dbReference type="PIRNR" id="PIRNR006431"/>
    </source>
</evidence>
<evidence type="ECO:0000256" key="7">
    <source>
        <dbReference type="ARBA" id="ARBA00022801"/>
    </source>
</evidence>
<evidence type="ECO:0000256" key="4">
    <source>
        <dbReference type="ARBA" id="ARBA00022438"/>
    </source>
</evidence>
<keyword evidence="6 8" id="KW-0645">Protease</keyword>
<evidence type="ECO:0000256" key="2">
    <source>
        <dbReference type="ARBA" id="ARBA00004496"/>
    </source>
</evidence>
<keyword evidence="7 8" id="KW-0378">Hydrolase</keyword>
<dbReference type="EMBL" id="LR215039">
    <property type="protein sequence ID" value="VEU76357.1"/>
    <property type="molecule type" value="Genomic_DNA"/>
</dbReference>
<keyword evidence="4 8" id="KW-0031">Aminopeptidase</keyword>
<dbReference type="EC" id="3.4.11.5" evidence="8 10"/>
<dbReference type="PANTHER" id="PTHR43722:SF1">
    <property type="entry name" value="PROLINE IMINOPEPTIDASE"/>
    <property type="match status" value="1"/>
</dbReference>
<evidence type="ECO:0000256" key="1">
    <source>
        <dbReference type="ARBA" id="ARBA00001585"/>
    </source>
</evidence>
<reference evidence="12 13" key="1">
    <citation type="submission" date="2019-01" db="EMBL/GenBank/DDBJ databases">
        <authorList>
            <consortium name="Pathogen Informatics"/>
        </authorList>
    </citation>
    <scope>NUCLEOTIDE SEQUENCE [LARGE SCALE GENOMIC DNA]</scope>
    <source>
        <strain evidence="12 13">NCTC10179</strain>
    </source>
</reference>
<evidence type="ECO:0000313" key="12">
    <source>
        <dbReference type="EMBL" id="VEU76357.1"/>
    </source>
</evidence>
<dbReference type="PIRSF" id="PIRSF006431">
    <property type="entry name" value="Pept_S33"/>
    <property type="match status" value="1"/>
</dbReference>
<dbReference type="PANTHER" id="PTHR43722">
    <property type="entry name" value="PROLINE IMINOPEPTIDASE"/>
    <property type="match status" value="1"/>
</dbReference>
<keyword evidence="5 8" id="KW-0963">Cytoplasm</keyword>
<dbReference type="RefSeq" id="WP_036434897.1">
    <property type="nucleotide sequence ID" value="NZ_LR215039.1"/>
</dbReference>
<feature type="domain" description="AB hydrolase-1" evidence="11">
    <location>
        <begin position="28"/>
        <end position="294"/>
    </location>
</feature>
<evidence type="ECO:0000259" key="11">
    <source>
        <dbReference type="Pfam" id="PF00561"/>
    </source>
</evidence>
<protein>
    <recommendedName>
        <fullName evidence="8 10">Proline iminopeptidase</fullName>
        <shortName evidence="8">PIP</shortName>
        <ecNumber evidence="8 10">3.4.11.5</ecNumber>
    </recommendedName>
    <alternativeName>
        <fullName evidence="8">Prolyl aminopeptidase</fullName>
    </alternativeName>
</protein>
<dbReference type="Pfam" id="PF00561">
    <property type="entry name" value="Abhydrolase_1"/>
    <property type="match status" value="1"/>
</dbReference>
<dbReference type="InterPro" id="IPR002410">
    <property type="entry name" value="Peptidase_S33"/>
</dbReference>
<dbReference type="Proteomes" id="UP000289497">
    <property type="component" value="Chromosome"/>
</dbReference>
<dbReference type="OrthoDB" id="53505at2"/>
<evidence type="ECO:0000256" key="6">
    <source>
        <dbReference type="ARBA" id="ARBA00022670"/>
    </source>
</evidence>
<feature type="active site" description="Proton donor" evidence="9">
    <location>
        <position position="288"/>
    </location>
</feature>
<evidence type="ECO:0000256" key="5">
    <source>
        <dbReference type="ARBA" id="ARBA00022490"/>
    </source>
</evidence>
<dbReference type="GO" id="GO:0005737">
    <property type="term" value="C:cytoplasm"/>
    <property type="evidence" value="ECO:0007669"/>
    <property type="project" value="UniProtKB-SubCell"/>
</dbReference>
<comment type="similarity">
    <text evidence="3 8 10">Belongs to the peptidase S33 family.</text>
</comment>
<comment type="catalytic activity">
    <reaction evidence="1 8 10">
        <text>Release of N-terminal proline from a peptide.</text>
        <dbReference type="EC" id="3.4.11.5"/>
    </reaction>
</comment>
<dbReference type="AlphaFoldDB" id="A0A449B6W5"/>
<evidence type="ECO:0000256" key="9">
    <source>
        <dbReference type="PIRSR" id="PIRSR006431-1"/>
    </source>
</evidence>
<gene>
    <name evidence="12" type="primary">pip</name>
    <name evidence="12" type="ORF">NCTC10179_00534</name>
</gene>
<dbReference type="KEGG" id="mcou:NCTC10179_00534"/>
<proteinExistence type="inferred from homology"/>
<dbReference type="PRINTS" id="PR00793">
    <property type="entry name" value="PROAMNOPTASE"/>
</dbReference>
<dbReference type="GO" id="GO:0006508">
    <property type="term" value="P:proteolysis"/>
    <property type="evidence" value="ECO:0007669"/>
    <property type="project" value="UniProtKB-KW"/>
</dbReference>
<evidence type="ECO:0000256" key="10">
    <source>
        <dbReference type="RuleBase" id="RU003421"/>
    </source>
</evidence>
<feature type="active site" evidence="9">
    <location>
        <position position="260"/>
    </location>
</feature>
<dbReference type="SUPFAM" id="SSF53474">
    <property type="entry name" value="alpha/beta-Hydrolases"/>
    <property type="match status" value="1"/>
</dbReference>
<dbReference type="InterPro" id="IPR005944">
    <property type="entry name" value="Pro_iminopeptidase"/>
</dbReference>
<comment type="subcellular location">
    <subcellularLocation>
        <location evidence="2 8">Cytoplasm</location>
    </subcellularLocation>
</comment>
<dbReference type="Gene3D" id="3.40.50.1820">
    <property type="entry name" value="alpha/beta hydrolase"/>
    <property type="match status" value="1"/>
</dbReference>
<dbReference type="NCBIfam" id="TIGR01249">
    <property type="entry name" value="pro_imino_pep_1"/>
    <property type="match status" value="1"/>
</dbReference>
<evidence type="ECO:0000256" key="3">
    <source>
        <dbReference type="ARBA" id="ARBA00010088"/>
    </source>
</evidence>
<keyword evidence="13" id="KW-1185">Reference proteome</keyword>
<accession>A0A449B6W5</accession>
<sequence>MSKFNKTYIYRQNHQIYYEKYGKETNEPIFVIHGGPGGGFNVKKFLKIIPIAKYFVVFIHQRGCGKSLPRYELENNTTSHLIEDIEAIRKQLQLNKITLFGGSWGSTLSLLYAIKYPKHVNKLILRGVFLGRQEDIDYLYEKGASDFYPELHDKFKKFSLQGKGNSIIERYYDLFINKYDEEIKTLAFNEFAAWEDSLVSITGPKNNKKEKIDLAFNKQIALMETHYFVNNCFLPTDNYILDNLHKISKVNIDIFHGRQDIDTRPIGAWLIKQNHPRTNLFFIQGAGHSMYEDKIFKEIKAYFQK</sequence>
<dbReference type="InterPro" id="IPR029058">
    <property type="entry name" value="AB_hydrolase_fold"/>
</dbReference>
<dbReference type="GO" id="GO:0004177">
    <property type="term" value="F:aminopeptidase activity"/>
    <property type="evidence" value="ECO:0007669"/>
    <property type="project" value="UniProtKB-UniRule"/>
</dbReference>